<dbReference type="InterPro" id="IPR050397">
    <property type="entry name" value="Env_Response_Regulators"/>
</dbReference>
<sequence>MKNLSLWRYHVGVPRLNDLKRCPLFHDVSPEAVRDAAAVVIERRYAAGEVLIEQDQPGEALYLIVEGVVRVSRVSLGSRERVMGDVYAPGVVGETAVLAQSERSATITALEPTRALLLYRDHFSAILRRHPGLLWNLARSLADRITALNDELIAFGHNTEAALAHVAVQQYHQRAAAGLERPEYLPLGTVDLMQRLSSSRETVARVVRKLEKQGYLHATPSHIELLDVAGLETLGLDDDSE</sequence>
<proteinExistence type="predicted"/>
<dbReference type="InterPro" id="IPR014710">
    <property type="entry name" value="RmlC-like_jellyroll"/>
</dbReference>
<evidence type="ECO:0000313" key="5">
    <source>
        <dbReference type="EMBL" id="MFC6591032.1"/>
    </source>
</evidence>
<dbReference type="SMART" id="SM00100">
    <property type="entry name" value="cNMP"/>
    <property type="match status" value="1"/>
</dbReference>
<dbReference type="InterPro" id="IPR018490">
    <property type="entry name" value="cNMP-bd_dom_sf"/>
</dbReference>
<accession>A0ABW1YCT0</accession>
<evidence type="ECO:0000256" key="2">
    <source>
        <dbReference type="ARBA" id="ARBA00023125"/>
    </source>
</evidence>
<evidence type="ECO:0000313" key="6">
    <source>
        <dbReference type="Proteomes" id="UP001596297"/>
    </source>
</evidence>
<evidence type="ECO:0000256" key="1">
    <source>
        <dbReference type="ARBA" id="ARBA00023015"/>
    </source>
</evidence>
<dbReference type="SUPFAM" id="SSF46785">
    <property type="entry name" value="Winged helix' DNA-binding domain"/>
    <property type="match status" value="1"/>
</dbReference>
<reference evidence="6" key="1">
    <citation type="journal article" date="2019" name="Int. J. Syst. Evol. Microbiol.">
        <title>The Global Catalogue of Microorganisms (GCM) 10K type strain sequencing project: providing services to taxonomists for standard genome sequencing and annotation.</title>
        <authorList>
            <consortium name="The Broad Institute Genomics Platform"/>
            <consortium name="The Broad Institute Genome Sequencing Center for Infectious Disease"/>
            <person name="Wu L."/>
            <person name="Ma J."/>
        </authorList>
    </citation>
    <scope>NUCLEOTIDE SEQUENCE [LARGE SCALE GENOMIC DNA]</scope>
    <source>
        <strain evidence="6">CGMCC 1.15772</strain>
    </source>
</reference>
<keyword evidence="3" id="KW-0804">Transcription</keyword>
<dbReference type="SUPFAM" id="SSF51206">
    <property type="entry name" value="cAMP-binding domain-like"/>
    <property type="match status" value="1"/>
</dbReference>
<comment type="caution">
    <text evidence="5">The sequence shown here is derived from an EMBL/GenBank/DDBJ whole genome shotgun (WGS) entry which is preliminary data.</text>
</comment>
<feature type="domain" description="Cyclic nucleotide-binding" evidence="4">
    <location>
        <begin position="24"/>
        <end position="127"/>
    </location>
</feature>
<dbReference type="InterPro" id="IPR036388">
    <property type="entry name" value="WH-like_DNA-bd_sf"/>
</dbReference>
<keyword evidence="6" id="KW-1185">Reference proteome</keyword>
<dbReference type="Gene3D" id="1.10.10.10">
    <property type="entry name" value="Winged helix-like DNA-binding domain superfamily/Winged helix DNA-binding domain"/>
    <property type="match status" value="1"/>
</dbReference>
<dbReference type="PROSITE" id="PS00889">
    <property type="entry name" value="CNMP_BINDING_2"/>
    <property type="match status" value="1"/>
</dbReference>
<keyword evidence="1" id="KW-0805">Transcription regulation</keyword>
<dbReference type="InterPro" id="IPR036390">
    <property type="entry name" value="WH_DNA-bd_sf"/>
</dbReference>
<dbReference type="InterPro" id="IPR000595">
    <property type="entry name" value="cNMP-bd_dom"/>
</dbReference>
<dbReference type="PANTHER" id="PTHR24567">
    <property type="entry name" value="CRP FAMILY TRANSCRIPTIONAL REGULATORY PROTEIN"/>
    <property type="match status" value="1"/>
</dbReference>
<evidence type="ECO:0000259" key="4">
    <source>
        <dbReference type="PROSITE" id="PS50042"/>
    </source>
</evidence>
<dbReference type="InterPro" id="IPR018488">
    <property type="entry name" value="cNMP-bd_CS"/>
</dbReference>
<protein>
    <submittedName>
        <fullName evidence="5">Crp/Fnr family transcriptional regulator</fullName>
    </submittedName>
</protein>
<dbReference type="PROSITE" id="PS50042">
    <property type="entry name" value="CNMP_BINDING_3"/>
    <property type="match status" value="1"/>
</dbReference>
<dbReference type="SMART" id="SM00419">
    <property type="entry name" value="HTH_CRP"/>
    <property type="match status" value="1"/>
</dbReference>
<dbReference type="CDD" id="cd00038">
    <property type="entry name" value="CAP_ED"/>
    <property type="match status" value="1"/>
</dbReference>
<name>A0ABW1YCT0_9DEIO</name>
<dbReference type="Pfam" id="PF00027">
    <property type="entry name" value="cNMP_binding"/>
    <property type="match status" value="1"/>
</dbReference>
<dbReference type="PANTHER" id="PTHR24567:SF26">
    <property type="entry name" value="REGULATORY PROTEIN YEIL"/>
    <property type="match status" value="1"/>
</dbReference>
<dbReference type="InterPro" id="IPR012318">
    <property type="entry name" value="HTH_CRP"/>
</dbReference>
<dbReference type="Gene3D" id="2.60.120.10">
    <property type="entry name" value="Jelly Rolls"/>
    <property type="match status" value="1"/>
</dbReference>
<gene>
    <name evidence="5" type="ORF">ACFP81_02620</name>
</gene>
<keyword evidence="2" id="KW-0238">DNA-binding</keyword>
<dbReference type="Pfam" id="PF13545">
    <property type="entry name" value="HTH_Crp_2"/>
    <property type="match status" value="1"/>
</dbReference>
<dbReference type="RefSeq" id="WP_380082038.1">
    <property type="nucleotide sequence ID" value="NZ_JBHSWD010000001.1"/>
</dbReference>
<dbReference type="EMBL" id="JBHSWD010000001">
    <property type="protein sequence ID" value="MFC6591032.1"/>
    <property type="molecule type" value="Genomic_DNA"/>
</dbReference>
<dbReference type="Proteomes" id="UP001596297">
    <property type="component" value="Unassembled WGS sequence"/>
</dbReference>
<organism evidence="5 6">
    <name type="scientific">Deinococcus lacus</name>
    <dbReference type="NCBI Taxonomy" id="392561"/>
    <lineage>
        <taxon>Bacteria</taxon>
        <taxon>Thermotogati</taxon>
        <taxon>Deinococcota</taxon>
        <taxon>Deinococci</taxon>
        <taxon>Deinococcales</taxon>
        <taxon>Deinococcaceae</taxon>
        <taxon>Deinococcus</taxon>
    </lineage>
</organism>
<evidence type="ECO:0000256" key="3">
    <source>
        <dbReference type="ARBA" id="ARBA00023163"/>
    </source>
</evidence>